<comment type="caution">
    <text evidence="1">The sequence shown here is derived from an EMBL/GenBank/DDBJ whole genome shotgun (WGS) entry which is preliminary data.</text>
</comment>
<organism evidence="1 2">
    <name type="scientific">Funneliformis mosseae</name>
    <name type="common">Endomycorrhizal fungus</name>
    <name type="synonym">Glomus mosseae</name>
    <dbReference type="NCBI Taxonomy" id="27381"/>
    <lineage>
        <taxon>Eukaryota</taxon>
        <taxon>Fungi</taxon>
        <taxon>Fungi incertae sedis</taxon>
        <taxon>Mucoromycota</taxon>
        <taxon>Glomeromycotina</taxon>
        <taxon>Glomeromycetes</taxon>
        <taxon>Glomerales</taxon>
        <taxon>Glomeraceae</taxon>
        <taxon>Funneliformis</taxon>
    </lineage>
</organism>
<name>A0A9N9EVG6_FUNMO</name>
<dbReference type="Proteomes" id="UP000789375">
    <property type="component" value="Unassembled WGS sequence"/>
</dbReference>
<gene>
    <name evidence="1" type="ORF">FMOSSE_LOCUS13425</name>
</gene>
<evidence type="ECO:0000313" key="2">
    <source>
        <dbReference type="Proteomes" id="UP000789375"/>
    </source>
</evidence>
<dbReference type="EMBL" id="CAJVPP010007931">
    <property type="protein sequence ID" value="CAG8692752.1"/>
    <property type="molecule type" value="Genomic_DNA"/>
</dbReference>
<feature type="non-terminal residue" evidence="1">
    <location>
        <position position="43"/>
    </location>
</feature>
<keyword evidence="2" id="KW-1185">Reference proteome</keyword>
<dbReference type="AlphaFoldDB" id="A0A9N9EVG6"/>
<protein>
    <submittedName>
        <fullName evidence="1">2899_t:CDS:1</fullName>
    </submittedName>
</protein>
<reference evidence="1" key="1">
    <citation type="submission" date="2021-06" db="EMBL/GenBank/DDBJ databases">
        <authorList>
            <person name="Kallberg Y."/>
            <person name="Tangrot J."/>
            <person name="Rosling A."/>
        </authorList>
    </citation>
    <scope>NUCLEOTIDE SEQUENCE</scope>
    <source>
        <strain evidence="1">87-6 pot B 2015</strain>
    </source>
</reference>
<evidence type="ECO:0000313" key="1">
    <source>
        <dbReference type="EMBL" id="CAG8692752.1"/>
    </source>
</evidence>
<accession>A0A9N9EVG6</accession>
<proteinExistence type="predicted"/>
<sequence length="43" mass="5105">LPFFYPELNVNTDNYLDSNDKKGIKRYIRATSYLLSDSIDTFR</sequence>